<feature type="compositionally biased region" description="Polar residues" evidence="1">
    <location>
        <begin position="309"/>
        <end position="326"/>
    </location>
</feature>
<dbReference type="EMBL" id="MCFC01000006">
    <property type="protein sequence ID" value="ORY33371.1"/>
    <property type="molecule type" value="Genomic_DNA"/>
</dbReference>
<dbReference type="PANTHER" id="PTHR20932:SF8">
    <property type="entry name" value="LD22649P"/>
    <property type="match status" value="1"/>
</dbReference>
<organism evidence="3 4">
    <name type="scientific">Naematelia encephala</name>
    <dbReference type="NCBI Taxonomy" id="71784"/>
    <lineage>
        <taxon>Eukaryota</taxon>
        <taxon>Fungi</taxon>
        <taxon>Dikarya</taxon>
        <taxon>Basidiomycota</taxon>
        <taxon>Agaricomycotina</taxon>
        <taxon>Tremellomycetes</taxon>
        <taxon>Tremellales</taxon>
        <taxon>Naemateliaceae</taxon>
        <taxon>Naematelia</taxon>
    </lineage>
</organism>
<dbReference type="SUPFAM" id="SSF54106">
    <property type="entry name" value="LysM domain"/>
    <property type="match status" value="1"/>
</dbReference>
<dbReference type="OrthoDB" id="2107166at2759"/>
<keyword evidence="4" id="KW-1185">Reference proteome</keyword>
<dbReference type="PANTHER" id="PTHR20932">
    <property type="entry name" value="LYSM AND PUTATIVE PEPTIDOGLYCAN-BINDING DOMAIN-CONTAINING PROTEIN"/>
    <property type="match status" value="1"/>
</dbReference>
<feature type="compositionally biased region" description="Polar residues" evidence="1">
    <location>
        <begin position="29"/>
        <end position="39"/>
    </location>
</feature>
<feature type="region of interest" description="Disordered" evidence="1">
    <location>
        <begin position="266"/>
        <end position="391"/>
    </location>
</feature>
<name>A0A1Y2BEW0_9TREE</name>
<dbReference type="InterPro" id="IPR045030">
    <property type="entry name" value="LYSM1-4"/>
</dbReference>
<gene>
    <name evidence="3" type="ORF">BCR39DRAFT_557059</name>
</gene>
<evidence type="ECO:0000313" key="4">
    <source>
        <dbReference type="Proteomes" id="UP000193986"/>
    </source>
</evidence>
<reference evidence="3 4" key="1">
    <citation type="submission" date="2016-07" db="EMBL/GenBank/DDBJ databases">
        <title>Pervasive Adenine N6-methylation of Active Genes in Fungi.</title>
        <authorList>
            <consortium name="DOE Joint Genome Institute"/>
            <person name="Mondo S.J."/>
            <person name="Dannebaum R.O."/>
            <person name="Kuo R.C."/>
            <person name="Labutti K."/>
            <person name="Haridas S."/>
            <person name="Kuo A."/>
            <person name="Salamov A."/>
            <person name="Ahrendt S.R."/>
            <person name="Lipzen A."/>
            <person name="Sullivan W."/>
            <person name="Andreopoulos W.B."/>
            <person name="Clum A."/>
            <person name="Lindquist E."/>
            <person name="Daum C."/>
            <person name="Ramamoorthy G.K."/>
            <person name="Gryganskyi A."/>
            <person name="Culley D."/>
            <person name="Magnuson J.K."/>
            <person name="James T.Y."/>
            <person name="O'Malley M.A."/>
            <person name="Stajich J.E."/>
            <person name="Spatafora J.W."/>
            <person name="Visel A."/>
            <person name="Grigoriev I.V."/>
        </authorList>
    </citation>
    <scope>NUCLEOTIDE SEQUENCE [LARGE SCALE GENOMIC DNA]</scope>
    <source>
        <strain evidence="3 4">68-887.2</strain>
    </source>
</reference>
<dbReference type="STRING" id="71784.A0A1Y2BEW0"/>
<sequence>MLASSSTTKLRRTSSPLDGDAEVSGLANDISSTQITSRDASFLRRRPKQRETSVSEDLHPLAREVELEDEGVSRPALRRLTSETERQVAESSRSAASEGTSRRESLDLLRMSVVENGGEVEVILHQVKATESLPGIALLYGIDLATLRKVNKLWPSDPVHLRTHLYIPLDACRWSKASDTFHRGPGEGQVTLVPKSLSKGKGREGDIRRSMSEGYLDENPLNGYDDRRSVNTARPNATDGRTRVLDIVRIPNSQLRFFPKAQRIEPRRSFDRSRRSTGASIANDLRTLPSPLKPPDPRPKSNMVRLRPPTTQKPLNTSSGIANRLSSLFIVPAPPPPQPYGVGRQASTDIESPRISRRSSNVSTPLPELLELHLRTSDTNGHPVSDRKKSR</sequence>
<feature type="compositionally biased region" description="Polar residues" evidence="1">
    <location>
        <begin position="89"/>
        <end position="99"/>
    </location>
</feature>
<dbReference type="InterPro" id="IPR036779">
    <property type="entry name" value="LysM_dom_sf"/>
</dbReference>
<accession>A0A1Y2BEW0</accession>
<comment type="caution">
    <text evidence="3">The sequence shown here is derived from an EMBL/GenBank/DDBJ whole genome shotgun (WGS) entry which is preliminary data.</text>
</comment>
<feature type="compositionally biased region" description="Basic and acidic residues" evidence="1">
    <location>
        <begin position="49"/>
        <end position="65"/>
    </location>
</feature>
<evidence type="ECO:0000256" key="1">
    <source>
        <dbReference type="SAM" id="MobiDB-lite"/>
    </source>
</evidence>
<feature type="region of interest" description="Disordered" evidence="1">
    <location>
        <begin position="1"/>
        <end position="103"/>
    </location>
</feature>
<feature type="compositionally biased region" description="Basic and acidic residues" evidence="1">
    <location>
        <begin position="201"/>
        <end position="211"/>
    </location>
</feature>
<dbReference type="CDD" id="cd00118">
    <property type="entry name" value="LysM"/>
    <property type="match status" value="1"/>
</dbReference>
<dbReference type="AlphaFoldDB" id="A0A1Y2BEW0"/>
<protein>
    <recommendedName>
        <fullName evidence="2">LysM domain-containing protein</fullName>
    </recommendedName>
</protein>
<dbReference type="Pfam" id="PF01476">
    <property type="entry name" value="LysM"/>
    <property type="match status" value="1"/>
</dbReference>
<feature type="region of interest" description="Disordered" evidence="1">
    <location>
        <begin position="185"/>
        <end position="237"/>
    </location>
</feature>
<dbReference type="Proteomes" id="UP000193986">
    <property type="component" value="Unassembled WGS sequence"/>
</dbReference>
<dbReference type="Gene3D" id="3.10.350.10">
    <property type="entry name" value="LysM domain"/>
    <property type="match status" value="1"/>
</dbReference>
<feature type="domain" description="LysM" evidence="2">
    <location>
        <begin position="125"/>
        <end position="168"/>
    </location>
</feature>
<evidence type="ECO:0000259" key="2">
    <source>
        <dbReference type="Pfam" id="PF01476"/>
    </source>
</evidence>
<evidence type="ECO:0000313" key="3">
    <source>
        <dbReference type="EMBL" id="ORY33371.1"/>
    </source>
</evidence>
<dbReference type="InParanoid" id="A0A1Y2BEW0"/>
<dbReference type="InterPro" id="IPR018392">
    <property type="entry name" value="LysM"/>
</dbReference>
<proteinExistence type="predicted"/>